<accession>A0A5J5BAA5</accession>
<feature type="compositionally biased region" description="Polar residues" evidence="1">
    <location>
        <begin position="29"/>
        <end position="39"/>
    </location>
</feature>
<evidence type="ECO:0000256" key="1">
    <source>
        <dbReference type="SAM" id="MobiDB-lite"/>
    </source>
</evidence>
<feature type="compositionally biased region" description="Low complexity" evidence="1">
    <location>
        <begin position="12"/>
        <end position="23"/>
    </location>
</feature>
<evidence type="ECO:0000313" key="2">
    <source>
        <dbReference type="EMBL" id="KAA8540105.1"/>
    </source>
</evidence>
<proteinExistence type="predicted"/>
<dbReference type="AlphaFoldDB" id="A0A5J5BAA5"/>
<protein>
    <submittedName>
        <fullName evidence="2">Uncharacterized protein</fullName>
    </submittedName>
</protein>
<dbReference type="OrthoDB" id="611935at2759"/>
<evidence type="ECO:0000313" key="3">
    <source>
        <dbReference type="Proteomes" id="UP000325577"/>
    </source>
</evidence>
<sequence length="610" mass="66106">MMGLGSLGNGGSSSSSSNLSALAPPFTVDRSNPRPNSNPLMHFTESPYAVSFNSSLHNWQYSHSSDSRPDFFSNPVTEGDYIQTTCLPSLSDYRYSGSQSIPSPSTHWPPLSPGVKNATGDFSFLQYSADVATSLVDSKPYYSPYVTPVVDDGTPLVAFNEPSNDLLCSSHVVPLEESSQVDYTQSLSGLEYTPQWGGIWSGLVDGEQGKQTEPNSSLCSKEMNVAGPYAYQNYMKQGACVAEILSKCQEDSAISKRKSIDVLQRENPSVSSSAGQLNKKSFLAQNPSSIPVESSRTSVLGSTSVISESHLQGPSLGSTTNSWNLQTTYNPSYEKCFQPLDYCMNDVLGRENHGVFSSTGQLNDKSFLAQNPSSTPVESSRTSVLGSTSILSESHLQVPSLESTTNSWNHQKPYNPLYEKCFQPLDFGMTDHISITKSSPALVIRPPVIDTASSAPNTVPSETVNFIDNIVAVNSKEFNGHNPSKIKAPYCANGFTLAVDGAKAVSSVENFSESLDHYNPAVDSPCWKGAPTSHFSPFDVSKVVQLRSILCRQLKHPIDFMFKGLRFSLPILMILQRTQAAVADVEVNNNDASEAGCVPSKAMKNVFKSQ</sequence>
<reference evidence="2 3" key="1">
    <citation type="submission" date="2019-09" db="EMBL/GenBank/DDBJ databases">
        <title>A chromosome-level genome assembly of the Chinese tupelo Nyssa sinensis.</title>
        <authorList>
            <person name="Yang X."/>
            <person name="Kang M."/>
            <person name="Yang Y."/>
            <person name="Xiong H."/>
            <person name="Wang M."/>
            <person name="Zhang Z."/>
            <person name="Wang Z."/>
            <person name="Wu H."/>
            <person name="Ma T."/>
            <person name="Liu J."/>
            <person name="Xi Z."/>
        </authorList>
    </citation>
    <scope>NUCLEOTIDE SEQUENCE [LARGE SCALE GENOMIC DNA]</scope>
    <source>
        <strain evidence="2">J267</strain>
        <tissue evidence="2">Leaf</tissue>
    </source>
</reference>
<organism evidence="2 3">
    <name type="scientific">Nyssa sinensis</name>
    <dbReference type="NCBI Taxonomy" id="561372"/>
    <lineage>
        <taxon>Eukaryota</taxon>
        <taxon>Viridiplantae</taxon>
        <taxon>Streptophyta</taxon>
        <taxon>Embryophyta</taxon>
        <taxon>Tracheophyta</taxon>
        <taxon>Spermatophyta</taxon>
        <taxon>Magnoliopsida</taxon>
        <taxon>eudicotyledons</taxon>
        <taxon>Gunneridae</taxon>
        <taxon>Pentapetalae</taxon>
        <taxon>asterids</taxon>
        <taxon>Cornales</taxon>
        <taxon>Nyssaceae</taxon>
        <taxon>Nyssa</taxon>
    </lineage>
</organism>
<dbReference type="Proteomes" id="UP000325577">
    <property type="component" value="Linkage Group LG14"/>
</dbReference>
<name>A0A5J5BAA5_9ASTE</name>
<feature type="region of interest" description="Disordered" evidence="1">
    <location>
        <begin position="1"/>
        <end position="40"/>
    </location>
</feature>
<dbReference type="EMBL" id="CM018037">
    <property type="protein sequence ID" value="KAA8540105.1"/>
    <property type="molecule type" value="Genomic_DNA"/>
</dbReference>
<gene>
    <name evidence="2" type="ORF">F0562_026797</name>
</gene>
<keyword evidence="3" id="KW-1185">Reference proteome</keyword>
<feature type="compositionally biased region" description="Gly residues" evidence="1">
    <location>
        <begin position="1"/>
        <end position="11"/>
    </location>
</feature>
<dbReference type="PANTHER" id="PTHR34361:SF2">
    <property type="entry name" value="OS08G0157800 PROTEIN"/>
    <property type="match status" value="1"/>
</dbReference>
<dbReference type="PANTHER" id="PTHR34361">
    <property type="entry name" value="OS08G0157800 PROTEIN"/>
    <property type="match status" value="1"/>
</dbReference>